<dbReference type="EMBL" id="CAFBLI010000101">
    <property type="protein sequence ID" value="CAB4874244.1"/>
    <property type="molecule type" value="Genomic_DNA"/>
</dbReference>
<evidence type="ECO:0000259" key="1">
    <source>
        <dbReference type="SMART" id="SM00481"/>
    </source>
</evidence>
<dbReference type="CDD" id="cd07438">
    <property type="entry name" value="PHP_HisPPase_AMP"/>
    <property type="match status" value="1"/>
</dbReference>
<dbReference type="SUPFAM" id="SSF89550">
    <property type="entry name" value="PHP domain-like"/>
    <property type="match status" value="1"/>
</dbReference>
<organism evidence="2">
    <name type="scientific">freshwater metagenome</name>
    <dbReference type="NCBI Taxonomy" id="449393"/>
    <lineage>
        <taxon>unclassified sequences</taxon>
        <taxon>metagenomes</taxon>
        <taxon>ecological metagenomes</taxon>
    </lineage>
</organism>
<dbReference type="PANTHER" id="PTHR42924:SF3">
    <property type="entry name" value="POLYMERASE_HISTIDINOL PHOSPHATASE N-TERMINAL DOMAIN-CONTAINING PROTEIN"/>
    <property type="match status" value="1"/>
</dbReference>
<protein>
    <submittedName>
        <fullName evidence="2">Unannotated protein</fullName>
    </submittedName>
</protein>
<reference evidence="2" key="1">
    <citation type="submission" date="2020-05" db="EMBL/GenBank/DDBJ databases">
        <authorList>
            <person name="Chiriac C."/>
            <person name="Salcher M."/>
            <person name="Ghai R."/>
            <person name="Kavagutti S V."/>
        </authorList>
    </citation>
    <scope>NUCLEOTIDE SEQUENCE</scope>
</reference>
<dbReference type="GO" id="GO:0004534">
    <property type="term" value="F:5'-3' RNA exonuclease activity"/>
    <property type="evidence" value="ECO:0007669"/>
    <property type="project" value="TreeGrafter"/>
</dbReference>
<dbReference type="PANTHER" id="PTHR42924">
    <property type="entry name" value="EXONUCLEASE"/>
    <property type="match status" value="1"/>
</dbReference>
<dbReference type="InterPro" id="IPR004013">
    <property type="entry name" value="PHP_dom"/>
</dbReference>
<dbReference type="Pfam" id="PF02811">
    <property type="entry name" value="PHP"/>
    <property type="match status" value="1"/>
</dbReference>
<proteinExistence type="predicted"/>
<dbReference type="InterPro" id="IPR052018">
    <property type="entry name" value="PHP_domain"/>
</dbReference>
<dbReference type="InterPro" id="IPR003141">
    <property type="entry name" value="Pol/His_phosphatase_N"/>
</dbReference>
<name>A0A6J7E0A4_9ZZZZ</name>
<dbReference type="Gene3D" id="1.10.150.650">
    <property type="match status" value="1"/>
</dbReference>
<gene>
    <name evidence="2" type="ORF">UFOPK3306_01108</name>
</gene>
<sequence>MIDLHTHTTASDGTDKPFEMLENASKAGLTVVAMTDHDSVEGWREVRSKRDQIPAGLTIVPGAEVSTRTQLGMSVHIVGLLFDADNAQLAKLLSDTRDDRIPRMEKMIEKLQAAGYQVTMEDVEEVKPVGATLGRPHLADALIKNGIVASRDEAFAELLHNNSQFYVSHWAPSPVEAIKAIAAAGGVSILAHPFAEKRGAVLTFGEVTELAAAGLNGIERNKRDQDEAAHSKIDQLSSEHNLIKVGSSDYHGSARANQLGEEQTPLDLWENLASKASGDEVFTR</sequence>
<dbReference type="Gene3D" id="3.20.20.140">
    <property type="entry name" value="Metal-dependent hydrolases"/>
    <property type="match status" value="1"/>
</dbReference>
<dbReference type="InterPro" id="IPR016195">
    <property type="entry name" value="Pol/histidinol_Pase-like"/>
</dbReference>
<dbReference type="GO" id="GO:0035312">
    <property type="term" value="F:5'-3' DNA exonuclease activity"/>
    <property type="evidence" value="ECO:0007669"/>
    <property type="project" value="TreeGrafter"/>
</dbReference>
<evidence type="ECO:0000313" key="2">
    <source>
        <dbReference type="EMBL" id="CAB4874244.1"/>
    </source>
</evidence>
<accession>A0A6J7E0A4</accession>
<dbReference type="AlphaFoldDB" id="A0A6J7E0A4"/>
<feature type="domain" description="Polymerase/histidinol phosphatase N-terminal" evidence="1">
    <location>
        <begin position="2"/>
        <end position="69"/>
    </location>
</feature>
<dbReference type="SMART" id="SM00481">
    <property type="entry name" value="POLIIIAc"/>
    <property type="match status" value="1"/>
</dbReference>